<dbReference type="PATRIC" id="fig|1003200.3.peg.5539"/>
<dbReference type="InterPro" id="IPR010982">
    <property type="entry name" value="Lambda_DNA-bd_dom_sf"/>
</dbReference>
<comment type="caution">
    <text evidence="2">The sequence shown here is derived from an EMBL/GenBank/DDBJ whole genome shotgun (WGS) entry which is preliminary data.</text>
</comment>
<dbReference type="AlphaFoldDB" id="F7T9G4"/>
<dbReference type="Proteomes" id="UP000004853">
    <property type="component" value="Unassembled WGS sequence"/>
</dbReference>
<accession>F7T9G4</accession>
<protein>
    <submittedName>
        <fullName evidence="2">Uncharacterized protein</fullName>
    </submittedName>
</protein>
<reference evidence="2 3" key="1">
    <citation type="submission" date="2011-06" db="EMBL/GenBank/DDBJ databases">
        <authorList>
            <person name="Bador J."/>
            <person name="Amoureux L."/>
            <person name="Neuwirth C."/>
        </authorList>
    </citation>
    <scope>NUCLEOTIDE SEQUENCE [LARGE SCALE GENOMIC DNA]</scope>
    <source>
        <strain evidence="2 3">AXX-A</strain>
    </source>
</reference>
<dbReference type="GO" id="GO:0003677">
    <property type="term" value="F:DNA binding"/>
    <property type="evidence" value="ECO:0007669"/>
    <property type="project" value="InterPro"/>
</dbReference>
<proteinExistence type="predicted"/>
<feature type="region of interest" description="Disordered" evidence="1">
    <location>
        <begin position="1"/>
        <end position="41"/>
    </location>
</feature>
<dbReference type="EMBL" id="AFRQ01000133">
    <property type="protein sequence ID" value="EGP43124.1"/>
    <property type="molecule type" value="Genomic_DNA"/>
</dbReference>
<evidence type="ECO:0000313" key="3">
    <source>
        <dbReference type="Proteomes" id="UP000004853"/>
    </source>
</evidence>
<organism evidence="2 3">
    <name type="scientific">Achromobacter insuavis AXX-A</name>
    <dbReference type="NCBI Taxonomy" id="1003200"/>
    <lineage>
        <taxon>Bacteria</taxon>
        <taxon>Pseudomonadati</taxon>
        <taxon>Pseudomonadota</taxon>
        <taxon>Betaproteobacteria</taxon>
        <taxon>Burkholderiales</taxon>
        <taxon>Alcaligenaceae</taxon>
        <taxon>Achromobacter</taxon>
    </lineage>
</organism>
<evidence type="ECO:0000256" key="1">
    <source>
        <dbReference type="SAM" id="MobiDB-lite"/>
    </source>
</evidence>
<name>F7T9G4_9BURK</name>
<dbReference type="RefSeq" id="WP_006395598.1">
    <property type="nucleotide sequence ID" value="NZ_GL982453.1"/>
</dbReference>
<evidence type="ECO:0000313" key="2">
    <source>
        <dbReference type="EMBL" id="EGP43124.1"/>
    </source>
</evidence>
<gene>
    <name evidence="2" type="ORF">AXXA_28050</name>
</gene>
<dbReference type="OrthoDB" id="9127120at2"/>
<dbReference type="HOGENOM" id="CLU_1782617_0_0_4"/>
<sequence length="145" mass="15892">MNQESALTKQRRQNLRTVLEEQGGPASFAKKLGQSGPSFLSQMANGHRAITEKTSRRIEQAAGKPEYWMDQPHSSVGSLAPQASVHTDPSFVGGAVKVVAEIQQSLGVSLSPDKFSEVVNLVYEHAQRVGNIDREYATRLLKLTM</sequence>
<dbReference type="Gene3D" id="1.10.260.40">
    <property type="entry name" value="lambda repressor-like DNA-binding domains"/>
    <property type="match status" value="1"/>
</dbReference>